<gene>
    <name evidence="2" type="ORF">GCM10025782_27670</name>
</gene>
<evidence type="ECO:0000313" key="3">
    <source>
        <dbReference type="Proteomes" id="UP001500556"/>
    </source>
</evidence>
<keyword evidence="1" id="KW-0812">Transmembrane</keyword>
<keyword evidence="3" id="KW-1185">Reference proteome</keyword>
<protein>
    <submittedName>
        <fullName evidence="2">Uncharacterized protein</fullName>
    </submittedName>
</protein>
<dbReference type="EMBL" id="BAABLO010000011">
    <property type="protein sequence ID" value="GAA4727488.1"/>
    <property type="molecule type" value="Genomic_DNA"/>
</dbReference>
<feature type="transmembrane region" description="Helical" evidence="1">
    <location>
        <begin position="146"/>
        <end position="167"/>
    </location>
</feature>
<keyword evidence="1" id="KW-1133">Transmembrane helix</keyword>
<comment type="caution">
    <text evidence="2">The sequence shown here is derived from an EMBL/GenBank/DDBJ whole genome shotgun (WGS) entry which is preliminary data.</text>
</comment>
<organism evidence="2 3">
    <name type="scientific">Pedococcus ginsenosidimutans</name>
    <dbReference type="NCBI Taxonomy" id="490570"/>
    <lineage>
        <taxon>Bacteria</taxon>
        <taxon>Bacillati</taxon>
        <taxon>Actinomycetota</taxon>
        <taxon>Actinomycetes</taxon>
        <taxon>Micrococcales</taxon>
        <taxon>Intrasporangiaceae</taxon>
        <taxon>Pedococcus</taxon>
    </lineage>
</organism>
<dbReference type="RefSeq" id="WP_345504157.1">
    <property type="nucleotide sequence ID" value="NZ_BAABLO010000011.1"/>
</dbReference>
<reference evidence="3" key="1">
    <citation type="journal article" date="2019" name="Int. J. Syst. Evol. Microbiol.">
        <title>The Global Catalogue of Microorganisms (GCM) 10K type strain sequencing project: providing services to taxonomists for standard genome sequencing and annotation.</title>
        <authorList>
            <consortium name="The Broad Institute Genomics Platform"/>
            <consortium name="The Broad Institute Genome Sequencing Center for Infectious Disease"/>
            <person name="Wu L."/>
            <person name="Ma J."/>
        </authorList>
    </citation>
    <scope>NUCLEOTIDE SEQUENCE [LARGE SCALE GENOMIC DNA]</scope>
    <source>
        <strain evidence="3">JCM 18961</strain>
    </source>
</reference>
<accession>A0ABP8YDZ4</accession>
<dbReference type="Proteomes" id="UP001500556">
    <property type="component" value="Unassembled WGS sequence"/>
</dbReference>
<sequence>MAIGTHGSRTRDVVAVLLVLVAAAAVLLWRGAAGTGVTASLEAAAHGTAQGLTVSAHPDPWFVYTENGDEVTSVTVTTPDGSTLPVTLLSHSFTYGPHRQGRLVGRFEVPAGAGLVDLRVDVSPAQGPAAVPVAVTTFDVVPFERLVLWGGAALLAVNVAGALVLVVEPRLRERTGRPAPSGHEPAHWPGAV</sequence>
<keyword evidence="1" id="KW-0472">Membrane</keyword>
<evidence type="ECO:0000313" key="2">
    <source>
        <dbReference type="EMBL" id="GAA4727488.1"/>
    </source>
</evidence>
<proteinExistence type="predicted"/>
<evidence type="ECO:0000256" key="1">
    <source>
        <dbReference type="SAM" id="Phobius"/>
    </source>
</evidence>
<feature type="transmembrane region" description="Helical" evidence="1">
    <location>
        <begin position="12"/>
        <end position="32"/>
    </location>
</feature>
<name>A0ABP8YDZ4_9MICO</name>